<evidence type="ECO:0008006" key="4">
    <source>
        <dbReference type="Google" id="ProtNLM"/>
    </source>
</evidence>
<keyword evidence="1" id="KW-1133">Transmembrane helix</keyword>
<name>A0ABD5W1W1_9EURY</name>
<evidence type="ECO:0000256" key="1">
    <source>
        <dbReference type="SAM" id="Phobius"/>
    </source>
</evidence>
<keyword evidence="3" id="KW-1185">Reference proteome</keyword>
<protein>
    <recommendedName>
        <fullName evidence="4">DUF4064 domain-containing protein</fullName>
    </recommendedName>
</protein>
<proteinExistence type="predicted"/>
<comment type="caution">
    <text evidence="2">The sequence shown here is derived from an EMBL/GenBank/DDBJ whole genome shotgun (WGS) entry which is preliminary data.</text>
</comment>
<dbReference type="RefSeq" id="WP_382186503.1">
    <property type="nucleotide sequence ID" value="NZ_JBHSZI010000001.1"/>
</dbReference>
<keyword evidence="1" id="KW-0472">Membrane</keyword>
<accession>A0ABD5W1W1</accession>
<dbReference type="EMBL" id="JBHSZI010000001">
    <property type="protein sequence ID" value="MFC7059548.1"/>
    <property type="molecule type" value="Genomic_DNA"/>
</dbReference>
<evidence type="ECO:0000313" key="3">
    <source>
        <dbReference type="Proteomes" id="UP001596445"/>
    </source>
</evidence>
<sequence length="86" mass="9173">METTSEAGLELEMAVAEQIVLGTGIVGILIALAVSGLTVRNYIEGSLPNRYFWVLVAMSVVGFLFASSIFLAFLLAFGIYGLVVLD</sequence>
<dbReference type="Proteomes" id="UP001596445">
    <property type="component" value="Unassembled WGS sequence"/>
</dbReference>
<dbReference type="AlphaFoldDB" id="A0ABD5W1W1"/>
<gene>
    <name evidence="2" type="ORF">ACFQQG_16875</name>
</gene>
<feature type="transmembrane region" description="Helical" evidence="1">
    <location>
        <begin position="51"/>
        <end position="83"/>
    </location>
</feature>
<evidence type="ECO:0000313" key="2">
    <source>
        <dbReference type="EMBL" id="MFC7059548.1"/>
    </source>
</evidence>
<keyword evidence="1" id="KW-0812">Transmembrane</keyword>
<reference evidence="2 3" key="1">
    <citation type="journal article" date="2019" name="Int. J. Syst. Evol. Microbiol.">
        <title>The Global Catalogue of Microorganisms (GCM) 10K type strain sequencing project: providing services to taxonomists for standard genome sequencing and annotation.</title>
        <authorList>
            <consortium name="The Broad Institute Genomics Platform"/>
            <consortium name="The Broad Institute Genome Sequencing Center for Infectious Disease"/>
            <person name="Wu L."/>
            <person name="Ma J."/>
        </authorList>
    </citation>
    <scope>NUCLEOTIDE SEQUENCE [LARGE SCALE GENOMIC DNA]</scope>
    <source>
        <strain evidence="2 3">JCM 30072</strain>
    </source>
</reference>
<feature type="transmembrane region" description="Helical" evidence="1">
    <location>
        <begin position="19"/>
        <end position="39"/>
    </location>
</feature>
<organism evidence="2 3">
    <name type="scientific">Halovenus salina</name>
    <dbReference type="NCBI Taxonomy" id="1510225"/>
    <lineage>
        <taxon>Archaea</taxon>
        <taxon>Methanobacteriati</taxon>
        <taxon>Methanobacteriota</taxon>
        <taxon>Stenosarchaea group</taxon>
        <taxon>Halobacteria</taxon>
        <taxon>Halobacteriales</taxon>
        <taxon>Haloarculaceae</taxon>
        <taxon>Halovenus</taxon>
    </lineage>
</organism>